<evidence type="ECO:0000313" key="1">
    <source>
        <dbReference type="EMBL" id="SMX25449.1"/>
    </source>
</evidence>
<dbReference type="Proteomes" id="UP000201838">
    <property type="component" value="Unassembled WGS sequence"/>
</dbReference>
<evidence type="ECO:0000313" key="2">
    <source>
        <dbReference type="Proteomes" id="UP000201838"/>
    </source>
</evidence>
<reference evidence="1 2" key="1">
    <citation type="submission" date="2017-05" db="EMBL/GenBank/DDBJ databases">
        <authorList>
            <person name="Song R."/>
            <person name="Chenine A.L."/>
            <person name="Ruprecht R.M."/>
        </authorList>
    </citation>
    <scope>NUCLEOTIDE SEQUENCE [LARGE SCALE GENOMIC DNA]</scope>
    <source>
        <strain evidence="1 2">CECT 8489</strain>
    </source>
</reference>
<gene>
    <name evidence="1" type="ORF">BOA8489_03592</name>
</gene>
<proteinExistence type="predicted"/>
<dbReference type="Pfam" id="PF08238">
    <property type="entry name" value="Sel1"/>
    <property type="match status" value="5"/>
</dbReference>
<dbReference type="Gene3D" id="1.25.40.10">
    <property type="entry name" value="Tetratricopeptide repeat domain"/>
    <property type="match status" value="2"/>
</dbReference>
<dbReference type="OrthoDB" id="8235393at2"/>
<dbReference type="PANTHER" id="PTHR11102:SF160">
    <property type="entry name" value="ERAD-ASSOCIATED E3 UBIQUITIN-PROTEIN LIGASE COMPONENT HRD3"/>
    <property type="match status" value="1"/>
</dbReference>
<dbReference type="InterPro" id="IPR006597">
    <property type="entry name" value="Sel1-like"/>
</dbReference>
<keyword evidence="2" id="KW-1185">Reference proteome</keyword>
<sequence>MGFCRFLRVAVMRNTWLLGLILGLPVMAQSYDFSTYTRHAHGWTMEYPSDWEVNATDPNYVEFSRPEENALCGVHSGNTRWTSIDEVWEFLLTQDGKQARPGGPMNHIVDHERIEARPEVVGIRVNAELVPGGTSLRSYFIYSGHLIMIDCETYTSNWPRVAPDYRAILDSVSFERTQAAIAYDEGVAAFQKRNESKAFEYFLKAAEDGDARAQYSVGIMLHQGRGAKVNLTEAMNWLRRSAKHGQLGAQVAFWQIRFSAGTLMEPELVEALVWLRAAAENGHMDSQFQLAMHLRYGGSTIVRDGRTYEMNAEEALRWFLEVARQGHAGAQYEAGAILLNESWKMFNARAAYGWLSIAVENGHQAAAELKGSAVASLSPAERRAIDGEVKRCLATQYSECGF</sequence>
<accession>A0A238J3Y2</accession>
<name>A0A238J3Y2_9RHOB</name>
<organism evidence="1 2">
    <name type="scientific">Boseongicola aestuarii</name>
    <dbReference type="NCBI Taxonomy" id="1470561"/>
    <lineage>
        <taxon>Bacteria</taxon>
        <taxon>Pseudomonadati</taxon>
        <taxon>Pseudomonadota</taxon>
        <taxon>Alphaproteobacteria</taxon>
        <taxon>Rhodobacterales</taxon>
        <taxon>Paracoccaceae</taxon>
        <taxon>Boseongicola</taxon>
    </lineage>
</organism>
<dbReference type="InterPro" id="IPR050767">
    <property type="entry name" value="Sel1_AlgK"/>
</dbReference>
<dbReference type="AlphaFoldDB" id="A0A238J3Y2"/>
<dbReference type="EMBL" id="FXXQ01000017">
    <property type="protein sequence ID" value="SMX25449.1"/>
    <property type="molecule type" value="Genomic_DNA"/>
</dbReference>
<dbReference type="SMART" id="SM00671">
    <property type="entry name" value="SEL1"/>
    <property type="match status" value="5"/>
</dbReference>
<dbReference type="PANTHER" id="PTHR11102">
    <property type="entry name" value="SEL-1-LIKE PROTEIN"/>
    <property type="match status" value="1"/>
</dbReference>
<protein>
    <submittedName>
        <fullName evidence="1">Sel1 repeat protein</fullName>
    </submittedName>
</protein>
<dbReference type="InterPro" id="IPR011990">
    <property type="entry name" value="TPR-like_helical_dom_sf"/>
</dbReference>
<dbReference type="SUPFAM" id="SSF81901">
    <property type="entry name" value="HCP-like"/>
    <property type="match status" value="1"/>
</dbReference>